<protein>
    <submittedName>
        <fullName evidence="2">GDSL-type esterase/lipase family protein</fullName>
    </submittedName>
</protein>
<sequence>MASETHGGDVRVCAFGDSYVQGVGDPAFGGWVRLLAEASPHRPTVYNLGIRRNTSLDVERRWWAEAQARLQDGDGYGVLFSFGVNDTNLHLGRLRVPQERTVAVLAALLDTTHAAGWHALVVGPPVPADDEHVARVLRLTDAMRPVCEDHGVPFVDVAHALAEDERWRAEVAAGDGSHPGGEGYRRLADLVRSGFTAWIAAVERG</sequence>
<proteinExistence type="predicted"/>
<dbReference type="Pfam" id="PF13472">
    <property type="entry name" value="Lipase_GDSL_2"/>
    <property type="match status" value="1"/>
</dbReference>
<reference evidence="3" key="1">
    <citation type="journal article" date="2019" name="Int. J. Syst. Evol. Microbiol.">
        <title>The Global Catalogue of Microorganisms (GCM) 10K type strain sequencing project: providing services to taxonomists for standard genome sequencing and annotation.</title>
        <authorList>
            <consortium name="The Broad Institute Genomics Platform"/>
            <consortium name="The Broad Institute Genome Sequencing Center for Infectious Disease"/>
            <person name="Wu L."/>
            <person name="Ma J."/>
        </authorList>
    </citation>
    <scope>NUCLEOTIDE SEQUENCE [LARGE SCALE GENOMIC DNA]</scope>
    <source>
        <strain evidence="3">JCM 12165</strain>
    </source>
</reference>
<organism evidence="2 3">
    <name type="scientific">Pseudonocardia aurantiaca</name>
    <dbReference type="NCBI Taxonomy" id="75290"/>
    <lineage>
        <taxon>Bacteria</taxon>
        <taxon>Bacillati</taxon>
        <taxon>Actinomycetota</taxon>
        <taxon>Actinomycetes</taxon>
        <taxon>Pseudonocardiales</taxon>
        <taxon>Pseudonocardiaceae</taxon>
        <taxon>Pseudonocardia</taxon>
    </lineage>
</organism>
<dbReference type="InterPro" id="IPR051532">
    <property type="entry name" value="Ester_Hydrolysis_Enzymes"/>
</dbReference>
<gene>
    <name evidence="2" type="ORF">ACFSCY_13045</name>
</gene>
<dbReference type="SUPFAM" id="SSF52266">
    <property type="entry name" value="SGNH hydrolase"/>
    <property type="match status" value="1"/>
</dbReference>
<dbReference type="PANTHER" id="PTHR30383:SF5">
    <property type="entry name" value="SGNH HYDROLASE-TYPE ESTERASE DOMAIN-CONTAINING PROTEIN"/>
    <property type="match status" value="1"/>
</dbReference>
<evidence type="ECO:0000259" key="1">
    <source>
        <dbReference type="Pfam" id="PF13472"/>
    </source>
</evidence>
<accession>A0ABW4FKK2</accession>
<comment type="caution">
    <text evidence="2">The sequence shown here is derived from an EMBL/GenBank/DDBJ whole genome shotgun (WGS) entry which is preliminary data.</text>
</comment>
<keyword evidence="3" id="KW-1185">Reference proteome</keyword>
<dbReference type="EMBL" id="JBHUCP010000008">
    <property type="protein sequence ID" value="MFD1530371.1"/>
    <property type="molecule type" value="Genomic_DNA"/>
</dbReference>
<evidence type="ECO:0000313" key="3">
    <source>
        <dbReference type="Proteomes" id="UP001597145"/>
    </source>
</evidence>
<evidence type="ECO:0000313" key="2">
    <source>
        <dbReference type="EMBL" id="MFD1530371.1"/>
    </source>
</evidence>
<dbReference type="Proteomes" id="UP001597145">
    <property type="component" value="Unassembled WGS sequence"/>
</dbReference>
<dbReference type="InterPro" id="IPR036514">
    <property type="entry name" value="SGNH_hydro_sf"/>
</dbReference>
<dbReference type="Gene3D" id="3.40.50.1110">
    <property type="entry name" value="SGNH hydrolase"/>
    <property type="match status" value="1"/>
</dbReference>
<feature type="domain" description="SGNH hydrolase-type esterase" evidence="1">
    <location>
        <begin position="14"/>
        <end position="186"/>
    </location>
</feature>
<name>A0ABW4FKK2_9PSEU</name>
<dbReference type="InterPro" id="IPR013830">
    <property type="entry name" value="SGNH_hydro"/>
</dbReference>
<dbReference type="RefSeq" id="WP_343987466.1">
    <property type="nucleotide sequence ID" value="NZ_BAAAJG010000029.1"/>
</dbReference>
<dbReference type="PANTHER" id="PTHR30383">
    <property type="entry name" value="THIOESTERASE 1/PROTEASE 1/LYSOPHOSPHOLIPASE L1"/>
    <property type="match status" value="1"/>
</dbReference>